<comment type="similarity">
    <text evidence="3">Belongs to the chromogranin/secretogranin protein family.</text>
</comment>
<dbReference type="CTD" id="1113"/>
<dbReference type="GO" id="GO:0042583">
    <property type="term" value="C:chromaffin granule"/>
    <property type="evidence" value="ECO:0007669"/>
    <property type="project" value="TreeGrafter"/>
</dbReference>
<dbReference type="InterPro" id="IPR001990">
    <property type="entry name" value="Granin"/>
</dbReference>
<dbReference type="KEGG" id="ipu:108257551"/>
<feature type="chain" id="PRO_5012903672" description="Chromogranin-A" evidence="9">
    <location>
        <begin position="19"/>
        <end position="300"/>
    </location>
</feature>
<keyword evidence="6" id="KW-0968">Cytoplasmic vesicle</keyword>
<evidence type="ECO:0000256" key="6">
    <source>
        <dbReference type="ARBA" id="ARBA00023329"/>
    </source>
</evidence>
<dbReference type="GO" id="GO:0005615">
    <property type="term" value="C:extracellular space"/>
    <property type="evidence" value="ECO:0007669"/>
    <property type="project" value="TreeGrafter"/>
</dbReference>
<dbReference type="GeneID" id="108257551"/>
<evidence type="ECO:0000313" key="10">
    <source>
        <dbReference type="Proteomes" id="UP000221080"/>
    </source>
</evidence>
<dbReference type="Pfam" id="PF01271">
    <property type="entry name" value="Granin"/>
    <property type="match status" value="1"/>
</dbReference>
<evidence type="ECO:0000313" key="11">
    <source>
        <dbReference type="RefSeq" id="XP_017310910.1"/>
    </source>
</evidence>
<dbReference type="GO" id="GO:0030133">
    <property type="term" value="C:transport vesicle"/>
    <property type="evidence" value="ECO:0007669"/>
    <property type="project" value="UniProtKB-SubCell"/>
</dbReference>
<organism evidence="10 11">
    <name type="scientific">Ictalurus punctatus</name>
    <name type="common">Channel catfish</name>
    <name type="synonym">Silurus punctatus</name>
    <dbReference type="NCBI Taxonomy" id="7998"/>
    <lineage>
        <taxon>Eukaryota</taxon>
        <taxon>Metazoa</taxon>
        <taxon>Chordata</taxon>
        <taxon>Craniata</taxon>
        <taxon>Vertebrata</taxon>
        <taxon>Euteleostomi</taxon>
        <taxon>Actinopterygii</taxon>
        <taxon>Neopterygii</taxon>
        <taxon>Teleostei</taxon>
        <taxon>Ostariophysi</taxon>
        <taxon>Siluriformes</taxon>
        <taxon>Ictaluridae</taxon>
        <taxon>Ictalurus</taxon>
    </lineage>
</organism>
<dbReference type="PANTHER" id="PTHR10583">
    <property type="entry name" value="CHROMOGRANIN"/>
    <property type="match status" value="1"/>
</dbReference>
<dbReference type="GO" id="GO:0042742">
    <property type="term" value="P:defense response to bacterium"/>
    <property type="evidence" value="ECO:0007669"/>
    <property type="project" value="TreeGrafter"/>
</dbReference>
<dbReference type="RefSeq" id="XP_017310910.1">
    <property type="nucleotide sequence ID" value="XM_017455421.3"/>
</dbReference>
<reference evidence="11" key="2">
    <citation type="submission" date="2025-08" db="UniProtKB">
        <authorList>
            <consortium name="RefSeq"/>
        </authorList>
    </citation>
    <scope>IDENTIFICATION</scope>
    <source>
        <tissue evidence="11">Blood</tissue>
    </source>
</reference>
<keyword evidence="5" id="KW-1015">Disulfide bond</keyword>
<evidence type="ECO:0000256" key="4">
    <source>
        <dbReference type="ARBA" id="ARBA00022525"/>
    </source>
</evidence>
<feature type="region of interest" description="Disordered" evidence="8">
    <location>
        <begin position="87"/>
        <end position="109"/>
    </location>
</feature>
<dbReference type="PROSITE" id="PS00422">
    <property type="entry name" value="GRANINS_1"/>
    <property type="match status" value="1"/>
</dbReference>
<dbReference type="PRINTS" id="PR00659">
    <property type="entry name" value="CHROMOGRANIN"/>
</dbReference>
<keyword evidence="9" id="KW-0732">Signal</keyword>
<evidence type="ECO:0000256" key="9">
    <source>
        <dbReference type="SAM" id="SignalP"/>
    </source>
</evidence>
<evidence type="ECO:0000256" key="7">
    <source>
        <dbReference type="ARBA" id="ARBA00040787"/>
    </source>
</evidence>
<dbReference type="InterPro" id="IPR018054">
    <property type="entry name" value="Chromogranin_CS"/>
</dbReference>
<dbReference type="OrthoDB" id="9948620at2759"/>
<name>A0A2D0Q0K5_ICTPU</name>
<feature type="compositionally biased region" description="Basic and acidic residues" evidence="8">
    <location>
        <begin position="88"/>
        <end position="105"/>
    </location>
</feature>
<keyword evidence="4" id="KW-0964">Secreted</keyword>
<proteinExistence type="inferred from homology"/>
<accession>A0A2D0Q0K5</accession>
<feature type="region of interest" description="Disordered" evidence="8">
    <location>
        <begin position="125"/>
        <end position="275"/>
    </location>
</feature>
<dbReference type="PANTHER" id="PTHR10583:SF1">
    <property type="entry name" value="CHROMOGRANIN-A"/>
    <property type="match status" value="1"/>
</dbReference>
<evidence type="ECO:0000256" key="2">
    <source>
        <dbReference type="ARBA" id="ARBA00004613"/>
    </source>
</evidence>
<dbReference type="GO" id="GO:0086030">
    <property type="term" value="P:adenylate cyclase-activating adrenergic receptor signaling pathway involved in cardiac muscle relaxation"/>
    <property type="evidence" value="ECO:0007669"/>
    <property type="project" value="TreeGrafter"/>
</dbReference>
<gene>
    <name evidence="11" type="primary">chga</name>
</gene>
<feature type="signal peptide" evidence="9">
    <location>
        <begin position="1"/>
        <end position="18"/>
    </location>
</feature>
<protein>
    <recommendedName>
        <fullName evidence="7">Chromogranin-A</fullName>
    </recommendedName>
</protein>
<reference evidence="10" key="1">
    <citation type="journal article" date="2016" name="Nat. Commun.">
        <title>The channel catfish genome sequence provides insights into the evolution of scale formation in teleosts.</title>
        <authorList>
            <person name="Liu Z."/>
            <person name="Liu S."/>
            <person name="Yao J."/>
            <person name="Bao L."/>
            <person name="Zhang J."/>
            <person name="Li Y."/>
            <person name="Jiang C."/>
            <person name="Sun L."/>
            <person name="Wang R."/>
            <person name="Zhang Y."/>
            <person name="Zhou T."/>
            <person name="Zeng Q."/>
            <person name="Fu Q."/>
            <person name="Gao S."/>
            <person name="Li N."/>
            <person name="Koren S."/>
            <person name="Jiang Y."/>
            <person name="Zimin A."/>
            <person name="Xu P."/>
            <person name="Phillippy A.M."/>
            <person name="Geng X."/>
            <person name="Song L."/>
            <person name="Sun F."/>
            <person name="Li C."/>
            <person name="Wang X."/>
            <person name="Chen A."/>
            <person name="Jin Y."/>
            <person name="Yuan Z."/>
            <person name="Yang Y."/>
            <person name="Tan S."/>
            <person name="Peatman E."/>
            <person name="Lu J."/>
            <person name="Qin Z."/>
            <person name="Dunham R."/>
            <person name="Li Z."/>
            <person name="Sonstegard T."/>
            <person name="Feng J."/>
            <person name="Danzmann R.G."/>
            <person name="Schroeder S."/>
            <person name="Scheffler B."/>
            <person name="Duke M.V."/>
            <person name="Ballard L."/>
            <person name="Kucuktas H."/>
            <person name="Kaltenboeck L."/>
            <person name="Liu H."/>
            <person name="Armbruster J."/>
            <person name="Xie Y."/>
            <person name="Kirby M.L."/>
            <person name="Tian Y."/>
            <person name="Flanagan M.E."/>
            <person name="Mu W."/>
            <person name="Waldbieser G.C."/>
        </authorList>
    </citation>
    <scope>NUCLEOTIDE SEQUENCE [LARGE SCALE GENOMIC DNA]</scope>
    <source>
        <strain evidence="10">SDA103</strain>
    </source>
</reference>
<evidence type="ECO:0000256" key="1">
    <source>
        <dbReference type="ARBA" id="ARBA00004398"/>
    </source>
</evidence>
<evidence type="ECO:0000256" key="3">
    <source>
        <dbReference type="ARBA" id="ARBA00005723"/>
    </source>
</evidence>
<dbReference type="AlphaFoldDB" id="A0A2D0Q0K5"/>
<sequence>MKAPGCALFLLLLQCVSSLPVSHTRLEHEDVEVIKCVVEVLADALSKPHSVPVSQRCLETLRTDDRLVTVLRHQNFLQELQDIAGEGANERSEKGIEERPDHAQDLQDPADQSMLLAVLTPGETVKERGAEEEKEQESQVNGIITSHEEMNEGDEKGEEAVRKKTESSEEDEEADEAGAAGAPEHKRVEEESQEAEQEAEQEEEQEESVEKSKGGVGKQKHLSRSREPVRRRAYGQQEAPHHSKEAWKSPEEEELRMMAGRDPEEGSATKKTEDAEMESLAVMENELESMAQKLHKLRHG</sequence>
<evidence type="ECO:0000256" key="5">
    <source>
        <dbReference type="ARBA" id="ARBA00023157"/>
    </source>
</evidence>
<feature type="compositionally biased region" description="Basic and acidic residues" evidence="8">
    <location>
        <begin position="146"/>
        <end position="167"/>
    </location>
</feature>
<keyword evidence="10" id="KW-1185">Reference proteome</keyword>
<feature type="compositionally biased region" description="Acidic residues" evidence="8">
    <location>
        <begin position="191"/>
        <end position="207"/>
    </location>
</feature>
<dbReference type="Proteomes" id="UP000221080">
    <property type="component" value="Chromosome 25"/>
</dbReference>
<dbReference type="GO" id="GO:0046676">
    <property type="term" value="P:negative regulation of insulin secretion"/>
    <property type="evidence" value="ECO:0007669"/>
    <property type="project" value="TreeGrafter"/>
</dbReference>
<evidence type="ECO:0000256" key="8">
    <source>
        <dbReference type="SAM" id="MobiDB-lite"/>
    </source>
</evidence>
<comment type="subcellular location">
    <subcellularLocation>
        <location evidence="1">Cytoplasmic vesicle</location>
        <location evidence="1">Secretory vesicle</location>
    </subcellularLocation>
    <subcellularLocation>
        <location evidence="2">Secreted</location>
    </subcellularLocation>
</comment>
<dbReference type="GO" id="GO:0033604">
    <property type="term" value="P:negative regulation of catecholamine secretion"/>
    <property type="evidence" value="ECO:0007669"/>
    <property type="project" value="TreeGrafter"/>
</dbReference>
<dbReference type="InterPro" id="IPR001819">
    <property type="entry name" value="Chromogranin_AB"/>
</dbReference>
<feature type="compositionally biased region" description="Basic and acidic residues" evidence="8">
    <location>
        <begin position="239"/>
        <end position="274"/>
    </location>
</feature>